<feature type="transmembrane region" description="Helical" evidence="2">
    <location>
        <begin position="43"/>
        <end position="63"/>
    </location>
</feature>
<reference evidence="4" key="1">
    <citation type="submission" date="2024-07" db="EMBL/GenBank/DDBJ databases">
        <title>Two chromosome-level genome assemblies of Korean endemic species Abeliophyllum distichum and Forsythia ovata (Oleaceae).</title>
        <authorList>
            <person name="Jang H."/>
        </authorList>
    </citation>
    <scope>NUCLEOTIDE SEQUENCE [LARGE SCALE GENOMIC DNA]</scope>
</reference>
<comment type="caution">
    <text evidence="3">The sequence shown here is derived from an EMBL/GenBank/DDBJ whole genome shotgun (WGS) entry which is preliminary data.</text>
</comment>
<accession>A0ABD1PY93</accession>
<evidence type="ECO:0000313" key="3">
    <source>
        <dbReference type="EMBL" id="KAL2468900.1"/>
    </source>
</evidence>
<evidence type="ECO:0000256" key="1">
    <source>
        <dbReference type="SAM" id="MobiDB-lite"/>
    </source>
</evidence>
<proteinExistence type="predicted"/>
<evidence type="ECO:0000256" key="2">
    <source>
        <dbReference type="SAM" id="Phobius"/>
    </source>
</evidence>
<dbReference type="Proteomes" id="UP001604277">
    <property type="component" value="Unassembled WGS sequence"/>
</dbReference>
<feature type="transmembrane region" description="Helical" evidence="2">
    <location>
        <begin position="12"/>
        <end position="31"/>
    </location>
</feature>
<gene>
    <name evidence="3" type="ORF">Fot_50476</name>
</gene>
<protein>
    <submittedName>
        <fullName evidence="3">WAT1-related protein</fullName>
    </submittedName>
</protein>
<name>A0ABD1PY93_9LAMI</name>
<dbReference type="AlphaFoldDB" id="A0ABD1PY93"/>
<sequence>MGKICDTVQDLKPTIMMVAVQMALTGVNILYKLAANDGMSLKVLVAYRFMFAALTVVPLALILERNGRARNPSDTGGLQLGHETVACEKSQRKQATVAGVWMLLSAPGFKWQPVLVVKGAVRWRKRSCVEIAAESVRERMRNFGRMDEGFKFCLCINSDVELSTMEREEVGRQKRKKGRRTGKGESGSPESEGRRKWRKGDFWAPRNKERESEG</sequence>
<dbReference type="EMBL" id="JBFOLJ010000016">
    <property type="protein sequence ID" value="KAL2468900.1"/>
    <property type="molecule type" value="Genomic_DNA"/>
</dbReference>
<keyword evidence="2" id="KW-1133">Transmembrane helix</keyword>
<organism evidence="3 4">
    <name type="scientific">Forsythia ovata</name>
    <dbReference type="NCBI Taxonomy" id="205694"/>
    <lineage>
        <taxon>Eukaryota</taxon>
        <taxon>Viridiplantae</taxon>
        <taxon>Streptophyta</taxon>
        <taxon>Embryophyta</taxon>
        <taxon>Tracheophyta</taxon>
        <taxon>Spermatophyta</taxon>
        <taxon>Magnoliopsida</taxon>
        <taxon>eudicotyledons</taxon>
        <taxon>Gunneridae</taxon>
        <taxon>Pentapetalae</taxon>
        <taxon>asterids</taxon>
        <taxon>lamiids</taxon>
        <taxon>Lamiales</taxon>
        <taxon>Oleaceae</taxon>
        <taxon>Forsythieae</taxon>
        <taxon>Forsythia</taxon>
    </lineage>
</organism>
<keyword evidence="2" id="KW-0812">Transmembrane</keyword>
<keyword evidence="2" id="KW-0472">Membrane</keyword>
<feature type="region of interest" description="Disordered" evidence="1">
    <location>
        <begin position="166"/>
        <end position="214"/>
    </location>
</feature>
<evidence type="ECO:0000313" key="4">
    <source>
        <dbReference type="Proteomes" id="UP001604277"/>
    </source>
</evidence>
<keyword evidence="4" id="KW-1185">Reference proteome</keyword>